<evidence type="ECO:0000313" key="5">
    <source>
        <dbReference type="Proteomes" id="UP000253977"/>
    </source>
</evidence>
<sequence length="579" mass="61700">METRANYILIGAFTLAGALGILGFFLWFARVELDRQFAYYNVAFSSVAGLSNASDVRFAGLPVGNVTDVRLSPDRDGTIIVTLEVDADTPVRVDSQAIIEAQGVTGVSYVGIDAGTAALPLLSEVSDDPIPRIEAGRSALQSLTEDGPALIAEALRLVTAVRSLVTDDNRNRLENILINVEAASEDFSDTLESFSDVTDSVSGFADQIDRFNTTLETLSGDVSTVLQSADVTLNTITEAAEQSIGLMADGSSTLTAAQRTFDGAEAYLTNDLPAATEEIRRTAEDLRQQVATLTEDARSTLATFDETGTTATQRLIEAQRVLDETSAVIGQLDQTLDEMYEAAVNFDTLVVNDGYALVDETRAMVDSAATAIDAITRTTQNDLPAILSDVRKSTSTAAQVIEQVGLDLSRASGRIDGLTASARTTLDTATSTFASANTTLSAINEALDVGQGALVAAERAFEGADRVINEDISTITTDLRGAIARLDGVVAQVSEDIPVVSADLRAASASAQSLFRQLERVVANAGPAVNTFANDGLPLYSRLAQETRTLISNLDRLTNQISRDPARFFLNQQTPEFRR</sequence>
<evidence type="ECO:0000256" key="2">
    <source>
        <dbReference type="SAM" id="Phobius"/>
    </source>
</evidence>
<reference evidence="4 5" key="1">
    <citation type="submission" date="2018-07" db="EMBL/GenBank/DDBJ databases">
        <title>Thalassococcus profundi sp. nov., a marine bacterium isolated from deep seawater of Okinawa Trough.</title>
        <authorList>
            <person name="Yu M."/>
        </authorList>
    </citation>
    <scope>NUCLEOTIDE SEQUENCE [LARGE SCALE GENOMIC DNA]</scope>
    <source>
        <strain evidence="4 5">WRAS1</strain>
    </source>
</reference>
<evidence type="ECO:0000313" key="4">
    <source>
        <dbReference type="EMBL" id="RDD67838.1"/>
    </source>
</evidence>
<keyword evidence="1" id="KW-0175">Coiled coil</keyword>
<evidence type="ECO:0000259" key="3">
    <source>
        <dbReference type="Pfam" id="PF02470"/>
    </source>
</evidence>
<dbReference type="Pfam" id="PF02470">
    <property type="entry name" value="MlaD"/>
    <property type="match status" value="1"/>
</dbReference>
<keyword evidence="5" id="KW-1185">Reference proteome</keyword>
<organism evidence="4 5">
    <name type="scientific">Thalassococcus profundi</name>
    <dbReference type="NCBI Taxonomy" id="2282382"/>
    <lineage>
        <taxon>Bacteria</taxon>
        <taxon>Pseudomonadati</taxon>
        <taxon>Pseudomonadota</taxon>
        <taxon>Alphaproteobacteria</taxon>
        <taxon>Rhodobacterales</taxon>
        <taxon>Roseobacteraceae</taxon>
        <taxon>Thalassococcus</taxon>
    </lineage>
</organism>
<comment type="caution">
    <text evidence="4">The sequence shown here is derived from an EMBL/GenBank/DDBJ whole genome shotgun (WGS) entry which is preliminary data.</text>
</comment>
<dbReference type="EMBL" id="QPMK01000002">
    <property type="protein sequence ID" value="RDD67838.1"/>
    <property type="molecule type" value="Genomic_DNA"/>
</dbReference>
<dbReference type="RefSeq" id="WP_114509650.1">
    <property type="nucleotide sequence ID" value="NZ_QPMK01000002.1"/>
</dbReference>
<dbReference type="Proteomes" id="UP000253977">
    <property type="component" value="Unassembled WGS sequence"/>
</dbReference>
<dbReference type="OrthoDB" id="9808689at2"/>
<keyword evidence="2" id="KW-0812">Transmembrane</keyword>
<gene>
    <name evidence="4" type="ORF">DU478_04045</name>
</gene>
<name>A0A369TRE3_9RHOB</name>
<evidence type="ECO:0000256" key="1">
    <source>
        <dbReference type="SAM" id="Coils"/>
    </source>
</evidence>
<proteinExistence type="predicted"/>
<dbReference type="AlphaFoldDB" id="A0A369TRE3"/>
<accession>A0A369TRE3</accession>
<dbReference type="PANTHER" id="PTHR36698:SF2">
    <property type="entry name" value="MCE_MLAD DOMAIN-CONTAINING PROTEIN"/>
    <property type="match status" value="1"/>
</dbReference>
<feature type="domain" description="Mce/MlaD" evidence="3">
    <location>
        <begin position="39"/>
        <end position="115"/>
    </location>
</feature>
<feature type="coiled-coil region" evidence="1">
    <location>
        <begin position="276"/>
        <end position="303"/>
    </location>
</feature>
<feature type="transmembrane region" description="Helical" evidence="2">
    <location>
        <begin position="7"/>
        <end position="29"/>
    </location>
</feature>
<keyword evidence="2" id="KW-0472">Membrane</keyword>
<protein>
    <submittedName>
        <fullName evidence="4">MCE family protein</fullName>
    </submittedName>
</protein>
<dbReference type="PANTHER" id="PTHR36698">
    <property type="entry name" value="BLL5892 PROTEIN"/>
    <property type="match status" value="1"/>
</dbReference>
<dbReference type="InterPro" id="IPR003399">
    <property type="entry name" value="Mce/MlaD"/>
</dbReference>
<keyword evidence="2" id="KW-1133">Transmembrane helix</keyword>